<sequence length="58" mass="6483">MADTLTCPECGNTIRSREHLEAGHEVTELKPDEDGLTLYGNRDLFLCRNCKRPLGVGH</sequence>
<protein>
    <submittedName>
        <fullName evidence="1">Uncharacterized protein</fullName>
    </submittedName>
</protein>
<gene>
    <name evidence="1" type="ORF">NGM29_11965</name>
</gene>
<proteinExistence type="predicted"/>
<organism evidence="1 2">
    <name type="scientific">Natronosalvus rutilus</name>
    <dbReference type="NCBI Taxonomy" id="2953753"/>
    <lineage>
        <taxon>Archaea</taxon>
        <taxon>Methanobacteriati</taxon>
        <taxon>Methanobacteriota</taxon>
        <taxon>Stenosarchaea group</taxon>
        <taxon>Halobacteria</taxon>
        <taxon>Halobacteriales</taxon>
        <taxon>Natrialbaceae</taxon>
        <taxon>Natronosalvus</taxon>
    </lineage>
</organism>
<dbReference type="GeneID" id="73290773"/>
<dbReference type="KEGG" id="sawl:NGM29_11965"/>
<dbReference type="RefSeq" id="WP_254156453.1">
    <property type="nucleotide sequence ID" value="NZ_CP100355.1"/>
</dbReference>
<accession>A0A9E7N8K8</accession>
<name>A0A9E7N8K8_9EURY</name>
<keyword evidence="2" id="KW-1185">Reference proteome</keyword>
<evidence type="ECO:0000313" key="2">
    <source>
        <dbReference type="Proteomes" id="UP001056855"/>
    </source>
</evidence>
<dbReference type="AlphaFoldDB" id="A0A9E7N8K8"/>
<dbReference type="EMBL" id="CP100355">
    <property type="protein sequence ID" value="UTF52504.1"/>
    <property type="molecule type" value="Genomic_DNA"/>
</dbReference>
<reference evidence="1" key="1">
    <citation type="submission" date="2022-06" db="EMBL/GenBank/DDBJ databases">
        <title>Diverse halophilic archaea isolated from saline environments.</title>
        <authorList>
            <person name="Cui H.-L."/>
        </authorList>
    </citation>
    <scope>NUCLEOTIDE SEQUENCE</scope>
    <source>
        <strain evidence="1">WLHS1</strain>
    </source>
</reference>
<evidence type="ECO:0000313" key="1">
    <source>
        <dbReference type="EMBL" id="UTF52504.1"/>
    </source>
</evidence>
<dbReference type="Proteomes" id="UP001056855">
    <property type="component" value="Chromosome"/>
</dbReference>